<dbReference type="EMBL" id="CP000510">
    <property type="protein sequence ID" value="ABM05117.1"/>
    <property type="molecule type" value="Genomic_DNA"/>
</dbReference>
<dbReference type="STRING" id="357804.Ping_3433"/>
<proteinExistence type="predicted"/>
<evidence type="ECO:0000313" key="3">
    <source>
        <dbReference type="Proteomes" id="UP000000639"/>
    </source>
</evidence>
<feature type="chain" id="PRO_5002637667" evidence="1">
    <location>
        <begin position="23"/>
        <end position="209"/>
    </location>
</feature>
<dbReference type="Proteomes" id="UP000000639">
    <property type="component" value="Chromosome"/>
</dbReference>
<accession>A1T052</accession>
<dbReference type="OrthoDB" id="6708408at2"/>
<dbReference type="eggNOG" id="COG3637">
    <property type="taxonomic scope" value="Bacteria"/>
</dbReference>
<dbReference type="KEGG" id="pin:Ping_3433"/>
<dbReference type="AlphaFoldDB" id="A1T052"/>
<gene>
    <name evidence="2" type="ordered locus">Ping_3433</name>
</gene>
<sequence length="209" mass="22839">MKKQIATAIIASLMCMPSIALIDIYTGIDYRTTTTSQSFSGTDQDLKDTNNLSGYLAIEHFIPLLPNAKIKYSDLSTKKSTDSSSTDGSTRNAILYYQLFDNGLFQFDLGLAYTRVEADFQNLTSDLAQAYGAAKLFVPGTGIHAFTEVINGSLTDDKATDAQFGLAYTFNPDSIVDIAVRAGYRFQDATIGEFKQEDKGLFAGLALHF</sequence>
<keyword evidence="1" id="KW-0732">Signal</keyword>
<dbReference type="RefSeq" id="WP_011771669.1">
    <property type="nucleotide sequence ID" value="NC_008709.1"/>
</dbReference>
<name>A1T052_PSYIN</name>
<evidence type="ECO:0000256" key="1">
    <source>
        <dbReference type="SAM" id="SignalP"/>
    </source>
</evidence>
<protein>
    <submittedName>
        <fullName evidence="2">Uncharacterized protein</fullName>
    </submittedName>
</protein>
<reference evidence="2 3" key="1">
    <citation type="submission" date="2007-01" db="EMBL/GenBank/DDBJ databases">
        <title>Complete sequence of Psychromonas ingrahamii 37.</title>
        <authorList>
            <consortium name="US DOE Joint Genome Institute"/>
            <person name="Copeland A."/>
            <person name="Lucas S."/>
            <person name="Lapidus A."/>
            <person name="Barry K."/>
            <person name="Detter J.C."/>
            <person name="Glavina del Rio T."/>
            <person name="Hammon N."/>
            <person name="Israni S."/>
            <person name="Dalin E."/>
            <person name="Tice H."/>
            <person name="Pitluck S."/>
            <person name="Thompson L.S."/>
            <person name="Brettin T."/>
            <person name="Bruce D."/>
            <person name="Han C."/>
            <person name="Tapia R."/>
            <person name="Schmutz J."/>
            <person name="Larimer F."/>
            <person name="Land M."/>
            <person name="Hauser L."/>
            <person name="Kyrpides N."/>
            <person name="Ivanova N."/>
            <person name="Staley J."/>
            <person name="Richardson P."/>
        </authorList>
    </citation>
    <scope>NUCLEOTIDE SEQUENCE [LARGE SCALE GENOMIC DNA]</scope>
    <source>
        <strain evidence="2 3">37</strain>
    </source>
</reference>
<organism evidence="2 3">
    <name type="scientific">Psychromonas ingrahamii (strain DSM 17664 / CCUG 51855 / 37)</name>
    <dbReference type="NCBI Taxonomy" id="357804"/>
    <lineage>
        <taxon>Bacteria</taxon>
        <taxon>Pseudomonadati</taxon>
        <taxon>Pseudomonadota</taxon>
        <taxon>Gammaproteobacteria</taxon>
        <taxon>Alteromonadales</taxon>
        <taxon>Psychromonadaceae</taxon>
        <taxon>Psychromonas</taxon>
    </lineage>
</organism>
<dbReference type="HOGENOM" id="CLU_093491_1_0_6"/>
<evidence type="ECO:0000313" key="2">
    <source>
        <dbReference type="EMBL" id="ABM05117.1"/>
    </source>
</evidence>
<feature type="signal peptide" evidence="1">
    <location>
        <begin position="1"/>
        <end position="22"/>
    </location>
</feature>
<keyword evidence="3" id="KW-1185">Reference proteome</keyword>
<dbReference type="InterPro" id="IPR026387">
    <property type="entry name" value="OMP_w_GlyGly"/>
</dbReference>
<dbReference type="NCBIfam" id="TIGR04219">
    <property type="entry name" value="OMP_w_GlyGly"/>
    <property type="match status" value="1"/>
</dbReference>